<dbReference type="PROSITE" id="PS51186">
    <property type="entry name" value="GNAT"/>
    <property type="match status" value="1"/>
</dbReference>
<dbReference type="PANTHER" id="PTHR43877">
    <property type="entry name" value="AMINOALKYLPHOSPHONATE N-ACETYLTRANSFERASE-RELATED-RELATED"/>
    <property type="match status" value="1"/>
</dbReference>
<dbReference type="InterPro" id="IPR000182">
    <property type="entry name" value="GNAT_dom"/>
</dbReference>
<organism evidence="4 5">
    <name type="scientific">Granulicella rosea</name>
    <dbReference type="NCBI Taxonomy" id="474952"/>
    <lineage>
        <taxon>Bacteria</taxon>
        <taxon>Pseudomonadati</taxon>
        <taxon>Acidobacteriota</taxon>
        <taxon>Terriglobia</taxon>
        <taxon>Terriglobales</taxon>
        <taxon>Acidobacteriaceae</taxon>
        <taxon>Granulicella</taxon>
    </lineage>
</organism>
<reference evidence="4 5" key="1">
    <citation type="submission" date="2017-06" db="EMBL/GenBank/DDBJ databases">
        <authorList>
            <person name="Kim H.J."/>
            <person name="Triplett B.A."/>
        </authorList>
    </citation>
    <scope>NUCLEOTIDE SEQUENCE [LARGE SCALE GENOMIC DNA]</scope>
    <source>
        <strain evidence="4 5">DSM 18704</strain>
    </source>
</reference>
<dbReference type="OrthoDB" id="106155at2"/>
<evidence type="ECO:0000256" key="2">
    <source>
        <dbReference type="ARBA" id="ARBA00023315"/>
    </source>
</evidence>
<sequence length="344" mass="38922">MTDTQHQFEILDLRHFSAKQLRPLLEQEAQLWQRRLRWDYRSSTELLLQYLDSRILPGFVALSRGKVCGYTFCVYEGHKAVIGDVYVAQEIESGLAATQALTGHLLDVLEASPDVERIEAQLLLFDAGTLTRPFAGQAPGQGFVIFPRLFEECDLKDIAAMVRAHWSPVAVPGELELCAWAPGFYQPTAELIHAAYEGHIDAQINDQYRTLHGSLRFLHNIVRFPGCGVFDAASSWILRDRRTHLPVASVLCSRISPNVAHVTQLCVSPHWRGRRLGETLMRHCMQHLPAQGYTALTLTVTEANEPAVRLYRELGFTTRHRFDAMVRDKGGQPHRIPLDSFSDR</sequence>
<keyword evidence="1 4" id="KW-0808">Transferase</keyword>
<evidence type="ECO:0000256" key="1">
    <source>
        <dbReference type="ARBA" id="ARBA00022679"/>
    </source>
</evidence>
<proteinExistence type="predicted"/>
<dbReference type="CDD" id="cd04301">
    <property type="entry name" value="NAT_SF"/>
    <property type="match status" value="1"/>
</dbReference>
<dbReference type="Proteomes" id="UP000198356">
    <property type="component" value="Unassembled WGS sequence"/>
</dbReference>
<name>A0A239KAI2_9BACT</name>
<feature type="domain" description="N-acetyltransferase" evidence="3">
    <location>
        <begin position="190"/>
        <end position="339"/>
    </location>
</feature>
<accession>A0A239KAI2</accession>
<dbReference type="Pfam" id="PF00583">
    <property type="entry name" value="Acetyltransf_1"/>
    <property type="match status" value="1"/>
</dbReference>
<keyword evidence="5" id="KW-1185">Reference proteome</keyword>
<dbReference type="Gene3D" id="3.40.630.30">
    <property type="match status" value="1"/>
</dbReference>
<dbReference type="RefSeq" id="WP_089409033.1">
    <property type="nucleotide sequence ID" value="NZ_FZOU01000004.1"/>
</dbReference>
<dbReference type="GO" id="GO:0016747">
    <property type="term" value="F:acyltransferase activity, transferring groups other than amino-acyl groups"/>
    <property type="evidence" value="ECO:0007669"/>
    <property type="project" value="InterPro"/>
</dbReference>
<evidence type="ECO:0000313" key="5">
    <source>
        <dbReference type="Proteomes" id="UP000198356"/>
    </source>
</evidence>
<dbReference type="AlphaFoldDB" id="A0A239KAI2"/>
<dbReference type="InterPro" id="IPR050832">
    <property type="entry name" value="Bact_Acetyltransf"/>
</dbReference>
<protein>
    <submittedName>
        <fullName evidence="4">Acetyltransferase (GNAT) family protein</fullName>
    </submittedName>
</protein>
<evidence type="ECO:0000313" key="4">
    <source>
        <dbReference type="EMBL" id="SNT15085.1"/>
    </source>
</evidence>
<gene>
    <name evidence="4" type="ORF">SAMN05421770_104407</name>
</gene>
<evidence type="ECO:0000259" key="3">
    <source>
        <dbReference type="PROSITE" id="PS51186"/>
    </source>
</evidence>
<dbReference type="InterPro" id="IPR016181">
    <property type="entry name" value="Acyl_CoA_acyltransferase"/>
</dbReference>
<dbReference type="SUPFAM" id="SSF55729">
    <property type="entry name" value="Acyl-CoA N-acyltransferases (Nat)"/>
    <property type="match status" value="2"/>
</dbReference>
<keyword evidence="2" id="KW-0012">Acyltransferase</keyword>
<dbReference type="EMBL" id="FZOU01000004">
    <property type="protein sequence ID" value="SNT15085.1"/>
    <property type="molecule type" value="Genomic_DNA"/>
</dbReference>